<name>A0A2A6C4V8_PRIPA</name>
<keyword evidence="2 3" id="KW-0539">Nucleus</keyword>
<dbReference type="GO" id="GO:0030527">
    <property type="term" value="F:structural constituent of chromatin"/>
    <property type="evidence" value="ECO:0007669"/>
    <property type="project" value="InterPro"/>
</dbReference>
<accession>A0A8R1Y961</accession>
<dbReference type="GO" id="GO:0030261">
    <property type="term" value="P:chromosome condensation"/>
    <property type="evidence" value="ECO:0000318"/>
    <property type="project" value="GO_Central"/>
</dbReference>
<feature type="region of interest" description="Disordered" evidence="4">
    <location>
        <begin position="97"/>
        <end position="180"/>
    </location>
</feature>
<feature type="compositionally biased region" description="Low complexity" evidence="4">
    <location>
        <begin position="133"/>
        <end position="148"/>
    </location>
</feature>
<gene>
    <name evidence="5" type="primary">WBGene00099312</name>
</gene>
<reference evidence="5" key="2">
    <citation type="submission" date="2022-06" db="UniProtKB">
        <authorList>
            <consortium name="EnsemblMetazoa"/>
        </authorList>
    </citation>
    <scope>IDENTIFICATION</scope>
    <source>
        <strain evidence="5">PS312</strain>
    </source>
</reference>
<evidence type="ECO:0000256" key="4">
    <source>
        <dbReference type="SAM" id="MobiDB-lite"/>
    </source>
</evidence>
<dbReference type="InterPro" id="IPR005818">
    <property type="entry name" value="Histone_H1/H5_H15"/>
</dbReference>
<dbReference type="PROSITE" id="PS51504">
    <property type="entry name" value="H15"/>
    <property type="match status" value="1"/>
</dbReference>
<organism evidence="5 6">
    <name type="scientific">Pristionchus pacificus</name>
    <name type="common">Parasitic nematode worm</name>
    <dbReference type="NCBI Taxonomy" id="54126"/>
    <lineage>
        <taxon>Eukaryota</taxon>
        <taxon>Metazoa</taxon>
        <taxon>Ecdysozoa</taxon>
        <taxon>Nematoda</taxon>
        <taxon>Chromadorea</taxon>
        <taxon>Rhabditida</taxon>
        <taxon>Rhabditina</taxon>
        <taxon>Diplogasteromorpha</taxon>
        <taxon>Diplogasteroidea</taxon>
        <taxon>Neodiplogasteridae</taxon>
        <taxon>Pristionchus</taxon>
    </lineage>
</organism>
<evidence type="ECO:0000256" key="1">
    <source>
        <dbReference type="ARBA" id="ARBA00023125"/>
    </source>
</evidence>
<dbReference type="InterPro" id="IPR036388">
    <property type="entry name" value="WH-like_DNA-bd_sf"/>
</dbReference>
<dbReference type="GO" id="GO:0005634">
    <property type="term" value="C:nucleus"/>
    <property type="evidence" value="ECO:0000318"/>
    <property type="project" value="GO_Central"/>
</dbReference>
<feature type="compositionally biased region" description="Basic residues" evidence="4">
    <location>
        <begin position="149"/>
        <end position="165"/>
    </location>
</feature>
<dbReference type="GO" id="GO:0045910">
    <property type="term" value="P:negative regulation of DNA recombination"/>
    <property type="evidence" value="ECO:0000318"/>
    <property type="project" value="GO_Central"/>
</dbReference>
<dbReference type="EnsemblMetazoa" id="PPA09758.1">
    <property type="protein sequence ID" value="PPA09758.1"/>
    <property type="gene ID" value="WBGene00099312"/>
</dbReference>
<dbReference type="FunFam" id="1.10.10.10:FF:001142">
    <property type="entry name" value="Protein CBG24678"/>
    <property type="match status" value="1"/>
</dbReference>
<keyword evidence="6" id="KW-1185">Reference proteome</keyword>
<dbReference type="GO" id="GO:0000786">
    <property type="term" value="C:nucleosome"/>
    <property type="evidence" value="ECO:0007669"/>
    <property type="project" value="InterPro"/>
</dbReference>
<feature type="compositionally biased region" description="Low complexity" evidence="4">
    <location>
        <begin position="166"/>
        <end position="180"/>
    </location>
</feature>
<dbReference type="GO" id="GO:0031492">
    <property type="term" value="F:nucleosomal DNA binding"/>
    <property type="evidence" value="ECO:0000318"/>
    <property type="project" value="GO_Central"/>
</dbReference>
<dbReference type="GO" id="GO:0003690">
    <property type="term" value="F:double-stranded DNA binding"/>
    <property type="evidence" value="ECO:0000318"/>
    <property type="project" value="GO_Central"/>
</dbReference>
<keyword evidence="3" id="KW-0158">Chromosome</keyword>
<dbReference type="Proteomes" id="UP000005239">
    <property type="component" value="Unassembled WGS sequence"/>
</dbReference>
<dbReference type="OrthoDB" id="1110759at2759"/>
<dbReference type="Gene3D" id="1.10.10.10">
    <property type="entry name" value="Winged helix-like DNA-binding domain superfamily/Winged helix DNA-binding domain"/>
    <property type="match status" value="1"/>
</dbReference>
<comment type="similarity">
    <text evidence="3">Belongs to the histone H1/H5 family.</text>
</comment>
<dbReference type="InterPro" id="IPR005819">
    <property type="entry name" value="H1/H5"/>
</dbReference>
<sequence>MTKPVANDTAASAEKEKVSHPKYMELVTDTIKELKDRKGSTKPKIANRIIAAYAGLDAKLVRRQVGKALEKGLMDGTFSQTDGLGLKGRFRIAQPGSTHVVQKKSAPSPKKKTVAVSSKTAAATKSPKKATPKRAPVAKATKKAAAAKSPKKAPTKAAKGMKAKKATAAAVAPAVSDAQA</sequence>
<dbReference type="Pfam" id="PF00538">
    <property type="entry name" value="Linker_histone"/>
    <property type="match status" value="1"/>
</dbReference>
<evidence type="ECO:0000313" key="5">
    <source>
        <dbReference type="EnsemblMetazoa" id="PPA09758.1"/>
    </source>
</evidence>
<feature type="compositionally biased region" description="Low complexity" evidence="4">
    <location>
        <begin position="114"/>
        <end position="125"/>
    </location>
</feature>
<dbReference type="InterPro" id="IPR036390">
    <property type="entry name" value="WH_DNA-bd_sf"/>
</dbReference>
<evidence type="ECO:0000313" key="6">
    <source>
        <dbReference type="Proteomes" id="UP000005239"/>
    </source>
</evidence>
<evidence type="ECO:0000256" key="2">
    <source>
        <dbReference type="ARBA" id="ARBA00023242"/>
    </source>
</evidence>
<dbReference type="SUPFAM" id="SSF46785">
    <property type="entry name" value="Winged helix' DNA-binding domain"/>
    <property type="match status" value="1"/>
</dbReference>
<dbReference type="SMART" id="SM00526">
    <property type="entry name" value="H15"/>
    <property type="match status" value="1"/>
</dbReference>
<evidence type="ECO:0000256" key="3">
    <source>
        <dbReference type="RuleBase" id="RU003894"/>
    </source>
</evidence>
<comment type="subcellular location">
    <subcellularLocation>
        <location evidence="3">Nucleus</location>
    </subcellularLocation>
</comment>
<dbReference type="AlphaFoldDB" id="A0A2A6C4V8"/>
<dbReference type="CDD" id="cd00073">
    <property type="entry name" value="H15"/>
    <property type="match status" value="1"/>
</dbReference>
<accession>A0A2A6C4V8</accession>
<reference evidence="6" key="1">
    <citation type="journal article" date="2008" name="Nat. Genet.">
        <title>The Pristionchus pacificus genome provides a unique perspective on nematode lifestyle and parasitism.</title>
        <authorList>
            <person name="Dieterich C."/>
            <person name="Clifton S.W."/>
            <person name="Schuster L.N."/>
            <person name="Chinwalla A."/>
            <person name="Delehaunty K."/>
            <person name="Dinkelacker I."/>
            <person name="Fulton L."/>
            <person name="Fulton R."/>
            <person name="Godfrey J."/>
            <person name="Minx P."/>
            <person name="Mitreva M."/>
            <person name="Roeseler W."/>
            <person name="Tian H."/>
            <person name="Witte H."/>
            <person name="Yang S.P."/>
            <person name="Wilson R.K."/>
            <person name="Sommer R.J."/>
        </authorList>
    </citation>
    <scope>NUCLEOTIDE SEQUENCE [LARGE SCALE GENOMIC DNA]</scope>
    <source>
        <strain evidence="6">PS312</strain>
    </source>
</reference>
<keyword evidence="1 3" id="KW-0238">DNA-binding</keyword>
<dbReference type="GO" id="GO:0006334">
    <property type="term" value="P:nucleosome assembly"/>
    <property type="evidence" value="ECO:0007669"/>
    <property type="project" value="InterPro"/>
</dbReference>
<protein>
    <submittedName>
        <fullName evidence="5">H15 domain-containing protein</fullName>
    </submittedName>
</protein>
<dbReference type="PRINTS" id="PR00624">
    <property type="entry name" value="HISTONEH5"/>
</dbReference>
<proteinExistence type="inferred from homology"/>